<sequence>MSRHFNLRRFGLLFKKQVAEQYKPYLMSLAVLTGLLALLIGVPAYVQSRPLVVSMQEFLFVMPLLLAGAIFTSSIFSALGDKKHAIATLTLPASHLEKYLLGWVFSFLIFLILYTISFYGVLAVVLSMDDWQGAEKQMLNIFSGRMLRNVLGAYAMVHAVALVGAVYFEKGHFIKTAFVFLLFMIVLVTLNKQVIQLVLGHDLSAMPFGGVTLTENDRMFNVAPPKQFSEWLNSALGVVLMLILWIAAYARLREKQV</sequence>
<comment type="caution">
    <text evidence="2">The sequence shown here is derived from an EMBL/GenBank/DDBJ whole genome shotgun (WGS) entry which is preliminary data.</text>
</comment>
<gene>
    <name evidence="2" type="ORF">FJM65_08765</name>
</gene>
<keyword evidence="1" id="KW-0472">Membrane</keyword>
<keyword evidence="1" id="KW-0812">Transmembrane</keyword>
<dbReference type="EMBL" id="VFRQ01000004">
    <property type="protein sequence ID" value="TPE44243.1"/>
    <property type="molecule type" value="Genomic_DNA"/>
</dbReference>
<dbReference type="OrthoDB" id="1523880at2"/>
<name>A0A501W2V3_9BACT</name>
<proteinExistence type="predicted"/>
<feature type="transmembrane region" description="Helical" evidence="1">
    <location>
        <begin position="146"/>
        <end position="168"/>
    </location>
</feature>
<protein>
    <submittedName>
        <fullName evidence="2">Uncharacterized protein</fullName>
    </submittedName>
</protein>
<evidence type="ECO:0000256" key="1">
    <source>
        <dbReference type="SAM" id="Phobius"/>
    </source>
</evidence>
<organism evidence="2 3">
    <name type="scientific">Pontibacter mangrovi</name>
    <dbReference type="NCBI Taxonomy" id="2589816"/>
    <lineage>
        <taxon>Bacteria</taxon>
        <taxon>Pseudomonadati</taxon>
        <taxon>Bacteroidota</taxon>
        <taxon>Cytophagia</taxon>
        <taxon>Cytophagales</taxon>
        <taxon>Hymenobacteraceae</taxon>
        <taxon>Pontibacter</taxon>
    </lineage>
</organism>
<feature type="transmembrane region" description="Helical" evidence="1">
    <location>
        <begin position="177"/>
        <end position="199"/>
    </location>
</feature>
<feature type="transmembrane region" description="Helical" evidence="1">
    <location>
        <begin position="231"/>
        <end position="252"/>
    </location>
</feature>
<keyword evidence="3" id="KW-1185">Reference proteome</keyword>
<feature type="transmembrane region" description="Helical" evidence="1">
    <location>
        <begin position="100"/>
        <end position="126"/>
    </location>
</feature>
<dbReference type="RefSeq" id="WP_140621136.1">
    <property type="nucleotide sequence ID" value="NZ_VFRQ01000004.1"/>
</dbReference>
<evidence type="ECO:0000313" key="2">
    <source>
        <dbReference type="EMBL" id="TPE44243.1"/>
    </source>
</evidence>
<evidence type="ECO:0000313" key="3">
    <source>
        <dbReference type="Proteomes" id="UP000316727"/>
    </source>
</evidence>
<dbReference type="Proteomes" id="UP000316727">
    <property type="component" value="Unassembled WGS sequence"/>
</dbReference>
<reference evidence="2 3" key="1">
    <citation type="submission" date="2019-06" db="EMBL/GenBank/DDBJ databases">
        <title>A novel bacterium of genus Pontibacter, isolated from marine sediment.</title>
        <authorList>
            <person name="Huang H."/>
            <person name="Mo K."/>
            <person name="Hu Y."/>
        </authorList>
    </citation>
    <scope>NUCLEOTIDE SEQUENCE [LARGE SCALE GENOMIC DNA]</scope>
    <source>
        <strain evidence="2 3">HB172049</strain>
    </source>
</reference>
<dbReference type="AlphaFoldDB" id="A0A501W2V3"/>
<keyword evidence="1" id="KW-1133">Transmembrane helix</keyword>
<accession>A0A501W2V3</accession>
<feature type="transmembrane region" description="Helical" evidence="1">
    <location>
        <begin position="58"/>
        <end position="79"/>
    </location>
</feature>